<evidence type="ECO:0000256" key="1">
    <source>
        <dbReference type="ARBA" id="ARBA00010424"/>
    </source>
</evidence>
<accession>A0A1F6C3J3</accession>
<evidence type="ECO:0000313" key="3">
    <source>
        <dbReference type="Proteomes" id="UP000178606"/>
    </source>
</evidence>
<dbReference type="InterPro" id="IPR013785">
    <property type="entry name" value="Aldolase_TIM"/>
</dbReference>
<dbReference type="InterPro" id="IPR003830">
    <property type="entry name" value="ComA_synth"/>
</dbReference>
<comment type="caution">
    <text evidence="2">The sequence shown here is derived from an EMBL/GenBank/DDBJ whole genome shotgun (WGS) entry which is preliminary data.</text>
</comment>
<dbReference type="EMBL" id="MFKF01000426">
    <property type="protein sequence ID" value="OGG43764.1"/>
    <property type="molecule type" value="Genomic_DNA"/>
</dbReference>
<proteinExistence type="inferred from homology"/>
<dbReference type="Pfam" id="PF02679">
    <property type="entry name" value="ComA"/>
    <property type="match status" value="1"/>
</dbReference>
<evidence type="ECO:0008006" key="4">
    <source>
        <dbReference type="Google" id="ProtNLM"/>
    </source>
</evidence>
<evidence type="ECO:0000313" key="2">
    <source>
        <dbReference type="EMBL" id="OGG43764.1"/>
    </source>
</evidence>
<dbReference type="Gene3D" id="3.20.20.70">
    <property type="entry name" value="Aldolase class I"/>
    <property type="match status" value="1"/>
</dbReference>
<reference evidence="2 3" key="1">
    <citation type="journal article" date="2016" name="Nat. Commun.">
        <title>Thousands of microbial genomes shed light on interconnected biogeochemical processes in an aquifer system.</title>
        <authorList>
            <person name="Anantharaman K."/>
            <person name="Brown C.T."/>
            <person name="Hug L.A."/>
            <person name="Sharon I."/>
            <person name="Castelle C.J."/>
            <person name="Probst A.J."/>
            <person name="Thomas B.C."/>
            <person name="Singh A."/>
            <person name="Wilkins M.J."/>
            <person name="Karaoz U."/>
            <person name="Brodie E.L."/>
            <person name="Williams K.H."/>
            <person name="Hubbard S.S."/>
            <person name="Banfield J.F."/>
        </authorList>
    </citation>
    <scope>NUCLEOTIDE SEQUENCE [LARGE SCALE GENOMIC DNA]</scope>
    <source>
        <strain evidence="3">RIFCSPLOWO2_12_FULL_64_10</strain>
    </source>
</reference>
<organism evidence="2 3">
    <name type="scientific">Handelsmanbacteria sp. (strain RIFCSPLOWO2_12_FULL_64_10)</name>
    <dbReference type="NCBI Taxonomy" id="1817868"/>
    <lineage>
        <taxon>Bacteria</taxon>
        <taxon>Candidatus Handelsmaniibacteriota</taxon>
    </lineage>
</organism>
<dbReference type="InterPro" id="IPR036112">
    <property type="entry name" value="ComA_synth_sf"/>
</dbReference>
<name>A0A1F6C3J3_HANXR</name>
<dbReference type="Proteomes" id="UP000178606">
    <property type="component" value="Unassembled WGS sequence"/>
</dbReference>
<sequence length="265" mass="28517">MDAHIFAGLDGISRSSKPRTRGLTMVADWGMGLNAQQDLVATGAAHCDFAKIAVGISRLLSDDLLTAKIKHYQGYQIEPFPGGQYLEYAEVCGKADLYFPAVVRAGYRWVEVSDNLAPVEVAWKQRMIRQAAEKFGLAVLGEVGKKEGLPNAFSLTDNARACLDAGARIVLLEAAELVSDDPGTARAVEAVVEAVGPERLMFELPGPWIAGVSASDIHRMRNLFIERFGPEVNLGNVGPADLISLEAYRRGLGVNAGKMKTESAS</sequence>
<comment type="similarity">
    <text evidence="1">Belongs to the phosphosulfolactate synthase family.</text>
</comment>
<dbReference type="SUPFAM" id="SSF102110">
    <property type="entry name" value="(2r)-phospho-3-sulfolactate synthase ComA"/>
    <property type="match status" value="1"/>
</dbReference>
<dbReference type="AlphaFoldDB" id="A0A1F6C3J3"/>
<protein>
    <recommendedName>
        <fullName evidence="4">Phosphosulfolactate synthase</fullName>
    </recommendedName>
</protein>
<gene>
    <name evidence="2" type="ORF">A3F84_13370</name>
</gene>